<gene>
    <name evidence="2" type="ORF">C0Q70_09541</name>
</gene>
<organism evidence="2 3">
    <name type="scientific">Pomacea canaliculata</name>
    <name type="common">Golden apple snail</name>
    <dbReference type="NCBI Taxonomy" id="400727"/>
    <lineage>
        <taxon>Eukaryota</taxon>
        <taxon>Metazoa</taxon>
        <taxon>Spiralia</taxon>
        <taxon>Lophotrochozoa</taxon>
        <taxon>Mollusca</taxon>
        <taxon>Gastropoda</taxon>
        <taxon>Caenogastropoda</taxon>
        <taxon>Architaenioglossa</taxon>
        <taxon>Ampullarioidea</taxon>
        <taxon>Ampullariidae</taxon>
        <taxon>Pomacea</taxon>
    </lineage>
</organism>
<dbReference type="Proteomes" id="UP000245119">
    <property type="component" value="Linkage Group LG5"/>
</dbReference>
<keyword evidence="1" id="KW-1133">Transmembrane helix</keyword>
<reference evidence="2 3" key="1">
    <citation type="submission" date="2018-04" db="EMBL/GenBank/DDBJ databases">
        <title>The genome of golden apple snail Pomacea canaliculata provides insight into stress tolerance and invasive adaptation.</title>
        <authorList>
            <person name="Liu C."/>
            <person name="Liu B."/>
            <person name="Ren Y."/>
            <person name="Zhang Y."/>
            <person name="Wang H."/>
            <person name="Li S."/>
            <person name="Jiang F."/>
            <person name="Yin L."/>
            <person name="Zhang G."/>
            <person name="Qian W."/>
            <person name="Fan W."/>
        </authorList>
    </citation>
    <scope>NUCLEOTIDE SEQUENCE [LARGE SCALE GENOMIC DNA]</scope>
    <source>
        <strain evidence="2">SZHN2017</strain>
        <tissue evidence="2">Muscle</tissue>
    </source>
</reference>
<protein>
    <submittedName>
        <fullName evidence="2">Uncharacterized protein</fullName>
    </submittedName>
</protein>
<evidence type="ECO:0000313" key="2">
    <source>
        <dbReference type="EMBL" id="PVD30277.1"/>
    </source>
</evidence>
<feature type="transmembrane region" description="Helical" evidence="1">
    <location>
        <begin position="23"/>
        <end position="42"/>
    </location>
</feature>
<sequence length="94" mass="10745">MNVGRMIGIQCTMRMHAHCMHPIPLSILPCTLAIAGVVIHKLQSHFNCRLPRADLENSDNDCDKEDFNERMNVYSTVYVYVCVHVWSLAGREIN</sequence>
<comment type="caution">
    <text evidence="2">The sequence shown here is derived from an EMBL/GenBank/DDBJ whole genome shotgun (WGS) entry which is preliminary data.</text>
</comment>
<dbReference type="AlphaFoldDB" id="A0A2T7PA31"/>
<dbReference type="EMBL" id="PZQS01000005">
    <property type="protein sequence ID" value="PVD30277.1"/>
    <property type="molecule type" value="Genomic_DNA"/>
</dbReference>
<accession>A0A2T7PA31</accession>
<keyword evidence="1" id="KW-0472">Membrane</keyword>
<name>A0A2T7PA31_POMCA</name>
<keyword evidence="3" id="KW-1185">Reference proteome</keyword>
<proteinExistence type="predicted"/>
<evidence type="ECO:0000256" key="1">
    <source>
        <dbReference type="SAM" id="Phobius"/>
    </source>
</evidence>
<keyword evidence="1" id="KW-0812">Transmembrane</keyword>
<evidence type="ECO:0000313" key="3">
    <source>
        <dbReference type="Proteomes" id="UP000245119"/>
    </source>
</evidence>